<dbReference type="OrthoDB" id="3789175at2759"/>
<dbReference type="SMART" id="SM00645">
    <property type="entry name" value="Pept_C1"/>
    <property type="match status" value="1"/>
</dbReference>
<evidence type="ECO:0000256" key="7">
    <source>
        <dbReference type="ARBA" id="ARBA00022807"/>
    </source>
</evidence>
<dbReference type="Proteomes" id="UP000440578">
    <property type="component" value="Unassembled WGS sequence"/>
</dbReference>
<dbReference type="Pfam" id="PF00112">
    <property type="entry name" value="Peptidase_C1"/>
    <property type="match status" value="2"/>
</dbReference>
<evidence type="ECO:0000256" key="12">
    <source>
        <dbReference type="ARBA" id="ARBA00045556"/>
    </source>
</evidence>
<comment type="cofactor">
    <cofactor evidence="1">
        <name>chloride</name>
        <dbReference type="ChEBI" id="CHEBI:17996"/>
    </cofactor>
</comment>
<evidence type="ECO:0000313" key="16">
    <source>
        <dbReference type="Proteomes" id="UP000440578"/>
    </source>
</evidence>
<evidence type="ECO:0000256" key="2">
    <source>
        <dbReference type="ARBA" id="ARBA00008455"/>
    </source>
</evidence>
<keyword evidence="7" id="KW-0788">Thiol protease</keyword>
<evidence type="ECO:0000256" key="3">
    <source>
        <dbReference type="ARBA" id="ARBA00011610"/>
    </source>
</evidence>
<comment type="caution">
    <text evidence="15">The sequence shown here is derived from an EMBL/GenBank/DDBJ whole genome shotgun (WGS) entry which is preliminary data.</text>
</comment>
<evidence type="ECO:0000256" key="9">
    <source>
        <dbReference type="ARBA" id="ARBA00029779"/>
    </source>
</evidence>
<dbReference type="PANTHER" id="PTHR12411">
    <property type="entry name" value="CYSTEINE PROTEASE FAMILY C1-RELATED"/>
    <property type="match status" value="1"/>
</dbReference>
<evidence type="ECO:0000259" key="14">
    <source>
        <dbReference type="SMART" id="SM00645"/>
    </source>
</evidence>
<feature type="signal peptide" evidence="13">
    <location>
        <begin position="1"/>
        <end position="17"/>
    </location>
</feature>
<dbReference type="EMBL" id="VIIS01001642">
    <property type="protein sequence ID" value="KAF0295024.1"/>
    <property type="molecule type" value="Genomic_DNA"/>
</dbReference>
<dbReference type="SUPFAM" id="SSF75001">
    <property type="entry name" value="Dipeptidyl peptidase I (cathepsin C), exclusion domain"/>
    <property type="match status" value="1"/>
</dbReference>
<evidence type="ECO:0000256" key="13">
    <source>
        <dbReference type="SAM" id="SignalP"/>
    </source>
</evidence>
<dbReference type="Gene3D" id="2.40.128.80">
    <property type="entry name" value="Cathepsin C, exclusion domain"/>
    <property type="match status" value="1"/>
</dbReference>
<dbReference type="InterPro" id="IPR038765">
    <property type="entry name" value="Papain-like_cys_pep_sf"/>
</dbReference>
<sequence>MLRAAVLSLLLAAAVRADTPANCSFSDIQGEWLFYSSDPTGDSTIQCDDATPMDNVIALSLQAPNTVVDTFGNVGTWTLIYNQGFEATVNGRTYFAFSYYTQDGEEVTSLCDRTFPGWSHDVTVRNWACIRGQKQGPSLPKTHRVKLADAVKGAKKYANNHALIAAINARKESTFKAKAYPQHEKYTVAEMHRRSGGARSHLPQRPKPAPMTEAHLDIIKSLPASFDWTDINGVSFVPPVRDQANCGSCYAFASMAALESQVRILTNNTEQPVFSPQDIVSCSEYSQGCDGGFPYLIAGKYAKDFGVVAEPCNAYQGVDTATCGTDSSCGRTYTATYQYVGGYYGACNEALMMESLVNNGPLVIGFEVCFITGYGVEDGVKYWNVKNSWGTEWGRDGYFKIQRGNDECAIESLAVEVKVVL</sequence>
<comment type="similarity">
    <text evidence="2">Belongs to the peptidase C1 family.</text>
</comment>
<dbReference type="FunFam" id="2.40.128.80:FF:000003">
    <property type="entry name" value="Cathepsin C"/>
    <property type="match status" value="1"/>
</dbReference>
<evidence type="ECO:0000256" key="8">
    <source>
        <dbReference type="ARBA" id="ARBA00029762"/>
    </source>
</evidence>
<dbReference type="AlphaFoldDB" id="A0A6A4VTR8"/>
<protein>
    <recommendedName>
        <fullName evidence="4">Dipeptidyl peptidase 1</fullName>
    </recommendedName>
    <alternativeName>
        <fullName evidence="9">Cathepsin C</fullName>
    </alternativeName>
    <alternativeName>
        <fullName evidence="8">Cathepsin J</fullName>
    </alternativeName>
    <alternativeName>
        <fullName evidence="11">Dipeptidyl peptidase I</fullName>
    </alternativeName>
    <alternativeName>
        <fullName evidence="10">Dipeptidyl transferase</fullName>
    </alternativeName>
</protein>
<gene>
    <name evidence="15" type="primary">CTSC_3</name>
    <name evidence="15" type="ORF">FJT64_000695</name>
</gene>
<dbReference type="Pfam" id="PF08773">
    <property type="entry name" value="CathepsinC_exc"/>
    <property type="match status" value="1"/>
</dbReference>
<evidence type="ECO:0000313" key="15">
    <source>
        <dbReference type="EMBL" id="KAF0295024.1"/>
    </source>
</evidence>
<feature type="chain" id="PRO_5025596758" description="Dipeptidyl peptidase 1" evidence="13">
    <location>
        <begin position="18"/>
        <end position="421"/>
    </location>
</feature>
<keyword evidence="6" id="KW-0378">Hydrolase</keyword>
<evidence type="ECO:0000256" key="1">
    <source>
        <dbReference type="ARBA" id="ARBA00001923"/>
    </source>
</evidence>
<evidence type="ECO:0000256" key="6">
    <source>
        <dbReference type="ARBA" id="ARBA00022801"/>
    </source>
</evidence>
<keyword evidence="13" id="KW-0732">Signal</keyword>
<comment type="function">
    <text evidence="12">Thiol protease. Has dipeptidylpeptidase activity. Active against a broad range of dipeptide substrates composed of both polar and hydrophobic amino acids. Proline cannot occupy the P1 position and arginine cannot occupy the P2 position of the substrate. Can act as both an exopeptidase and endopeptidase. Activates serine proteases such as elastase, cathepsin G and granzymes A and B.</text>
</comment>
<evidence type="ECO:0000256" key="10">
    <source>
        <dbReference type="ARBA" id="ARBA00030778"/>
    </source>
</evidence>
<keyword evidence="16" id="KW-1185">Reference proteome</keyword>
<dbReference type="SUPFAM" id="SSF54001">
    <property type="entry name" value="Cysteine proteinases"/>
    <property type="match status" value="1"/>
</dbReference>
<evidence type="ECO:0000256" key="11">
    <source>
        <dbReference type="ARBA" id="ARBA00032961"/>
    </source>
</evidence>
<dbReference type="PROSITE" id="PS00139">
    <property type="entry name" value="THIOL_PROTEASE_CYS"/>
    <property type="match status" value="1"/>
</dbReference>
<comment type="subunit">
    <text evidence="3">Tetramer of heterotrimers consisting of exclusion domain, heavy- and light chains.</text>
</comment>
<dbReference type="Gene3D" id="3.90.70.10">
    <property type="entry name" value="Cysteine proteinases"/>
    <property type="match status" value="1"/>
</dbReference>
<proteinExistence type="inferred from homology"/>
<evidence type="ECO:0000256" key="4">
    <source>
        <dbReference type="ARBA" id="ARBA00014709"/>
    </source>
</evidence>
<dbReference type="InterPro" id="IPR000169">
    <property type="entry name" value="Pept_cys_AS"/>
</dbReference>
<organism evidence="15 16">
    <name type="scientific">Amphibalanus amphitrite</name>
    <name type="common">Striped barnacle</name>
    <name type="synonym">Balanus amphitrite</name>
    <dbReference type="NCBI Taxonomy" id="1232801"/>
    <lineage>
        <taxon>Eukaryota</taxon>
        <taxon>Metazoa</taxon>
        <taxon>Ecdysozoa</taxon>
        <taxon>Arthropoda</taxon>
        <taxon>Crustacea</taxon>
        <taxon>Multicrustacea</taxon>
        <taxon>Cirripedia</taxon>
        <taxon>Thoracica</taxon>
        <taxon>Thoracicalcarea</taxon>
        <taxon>Balanomorpha</taxon>
        <taxon>Balanoidea</taxon>
        <taxon>Balanidae</taxon>
        <taxon>Amphibalaninae</taxon>
        <taxon>Amphibalanus</taxon>
    </lineage>
</organism>
<feature type="domain" description="Peptidase C1A papain C-terminal" evidence="14">
    <location>
        <begin position="222"/>
        <end position="418"/>
    </location>
</feature>
<dbReference type="InterPro" id="IPR013128">
    <property type="entry name" value="Peptidase_C1A"/>
</dbReference>
<dbReference type="InterPro" id="IPR014882">
    <property type="entry name" value="CathepsinC_exc"/>
</dbReference>
<dbReference type="InterPro" id="IPR036496">
    <property type="entry name" value="CathepsinC_exc_dom_sf"/>
</dbReference>
<name>A0A6A4VTR8_AMPAM</name>
<reference evidence="15 16" key="1">
    <citation type="submission" date="2019-07" db="EMBL/GenBank/DDBJ databases">
        <title>Draft genome assembly of a fouling barnacle, Amphibalanus amphitrite (Darwin, 1854): The first reference genome for Thecostraca.</title>
        <authorList>
            <person name="Kim W."/>
        </authorList>
    </citation>
    <scope>NUCLEOTIDE SEQUENCE [LARGE SCALE GENOMIC DNA]</scope>
    <source>
        <strain evidence="15">SNU_AA5</strain>
        <tissue evidence="15">Soma without cirri and trophi</tissue>
    </source>
</reference>
<dbReference type="GO" id="GO:0006508">
    <property type="term" value="P:proteolysis"/>
    <property type="evidence" value="ECO:0007669"/>
    <property type="project" value="UniProtKB-KW"/>
</dbReference>
<keyword evidence="5" id="KW-0645">Protease</keyword>
<accession>A0A6A4VTR8</accession>
<evidence type="ECO:0000256" key="5">
    <source>
        <dbReference type="ARBA" id="ARBA00022670"/>
    </source>
</evidence>
<dbReference type="InterPro" id="IPR000668">
    <property type="entry name" value="Peptidase_C1A_C"/>
</dbReference>
<dbReference type="GO" id="GO:0008234">
    <property type="term" value="F:cysteine-type peptidase activity"/>
    <property type="evidence" value="ECO:0007669"/>
    <property type="project" value="UniProtKB-KW"/>
</dbReference>